<dbReference type="Gene3D" id="3.30.700.10">
    <property type="entry name" value="Glycoprotein, Type 4 Pilin"/>
    <property type="match status" value="1"/>
</dbReference>
<comment type="caution">
    <text evidence="2">The sequence shown here is derived from an EMBL/GenBank/DDBJ whole genome shotgun (WGS) entry which is preliminary data.</text>
</comment>
<dbReference type="Proteomes" id="UP000034430">
    <property type="component" value="Unassembled WGS sequence"/>
</dbReference>
<keyword evidence="1" id="KW-1133">Transmembrane helix</keyword>
<dbReference type="InterPro" id="IPR045584">
    <property type="entry name" value="Pilin-like"/>
</dbReference>
<dbReference type="EMBL" id="LBTU01000036">
    <property type="protein sequence ID" value="KKQ46539.1"/>
    <property type="molecule type" value="Genomic_DNA"/>
</dbReference>
<feature type="transmembrane region" description="Helical" evidence="1">
    <location>
        <begin position="12"/>
        <end position="32"/>
    </location>
</feature>
<sequence length="112" mass="12572">MINRYKQGITTVELLIVIVVLGIIFSIVFPQFSKIRENQVLKNGVADVLSSINKARSQTLSSLNSSEYGVRFESDKVIIFKGKVFSDVDPTNEIINITMPANITNTTLRYVF</sequence>
<dbReference type="SUPFAM" id="SSF54523">
    <property type="entry name" value="Pili subunits"/>
    <property type="match status" value="1"/>
</dbReference>
<evidence type="ECO:0000256" key="1">
    <source>
        <dbReference type="SAM" id="Phobius"/>
    </source>
</evidence>
<organism evidence="2 3">
    <name type="scientific">Candidatus Yanofskybacteria bacterium GW2011_GWC2_37_9</name>
    <dbReference type="NCBI Taxonomy" id="1619028"/>
    <lineage>
        <taxon>Bacteria</taxon>
        <taxon>Candidatus Yanofskyibacteriota</taxon>
    </lineage>
</organism>
<proteinExistence type="predicted"/>
<evidence type="ECO:0000313" key="2">
    <source>
        <dbReference type="EMBL" id="KKQ46539.1"/>
    </source>
</evidence>
<evidence type="ECO:0000313" key="3">
    <source>
        <dbReference type="Proteomes" id="UP000034430"/>
    </source>
</evidence>
<dbReference type="PROSITE" id="PS00409">
    <property type="entry name" value="PROKAR_NTER_METHYL"/>
    <property type="match status" value="1"/>
</dbReference>
<protein>
    <recommendedName>
        <fullName evidence="4">Prepilin-type N-terminal cleavage/methylation domain-containing protein</fullName>
    </recommendedName>
</protein>
<name>A0A0G0KBP3_9BACT</name>
<dbReference type="InterPro" id="IPR012902">
    <property type="entry name" value="N_methyl_site"/>
</dbReference>
<gene>
    <name evidence="2" type="ORF">US65_C0036G0009</name>
</gene>
<keyword evidence="1" id="KW-0812">Transmembrane</keyword>
<dbReference type="AlphaFoldDB" id="A0A0G0KBP3"/>
<accession>A0A0G0KBP3</accession>
<evidence type="ECO:0008006" key="4">
    <source>
        <dbReference type="Google" id="ProtNLM"/>
    </source>
</evidence>
<keyword evidence="1" id="KW-0472">Membrane</keyword>
<reference evidence="2 3" key="1">
    <citation type="journal article" date="2015" name="Nature">
        <title>rRNA introns, odd ribosomes, and small enigmatic genomes across a large radiation of phyla.</title>
        <authorList>
            <person name="Brown C.T."/>
            <person name="Hug L.A."/>
            <person name="Thomas B.C."/>
            <person name="Sharon I."/>
            <person name="Castelle C.J."/>
            <person name="Singh A."/>
            <person name="Wilkins M.J."/>
            <person name="Williams K.H."/>
            <person name="Banfield J.F."/>
        </authorList>
    </citation>
    <scope>NUCLEOTIDE SEQUENCE [LARGE SCALE GENOMIC DNA]</scope>
</reference>